<dbReference type="RefSeq" id="WP_070246629.1">
    <property type="nucleotide sequence ID" value="NZ_LROM01000050.1"/>
</dbReference>
<dbReference type="InterPro" id="IPR049067">
    <property type="entry name" value="MreB-like_C"/>
</dbReference>
<accession>A0A1E7X5W9</accession>
<gene>
    <name evidence="3" type="ORF">DUPY_08780</name>
</gene>
<dbReference type="InterPro" id="IPR043129">
    <property type="entry name" value="ATPase_NBD"/>
</dbReference>
<dbReference type="Proteomes" id="UP000175989">
    <property type="component" value="Unassembled WGS sequence"/>
</dbReference>
<dbReference type="Pfam" id="PF21522">
    <property type="entry name" value="MreB-like_C"/>
    <property type="match status" value="1"/>
</dbReference>
<dbReference type="InterPro" id="IPR040607">
    <property type="entry name" value="ALP_N"/>
</dbReference>
<dbReference type="SUPFAM" id="SSF53067">
    <property type="entry name" value="Actin-like ATPase domain"/>
    <property type="match status" value="2"/>
</dbReference>
<dbReference type="PATRIC" id="fig|762836.4.peg.923"/>
<dbReference type="Pfam" id="PF17989">
    <property type="entry name" value="ALP_N"/>
    <property type="match status" value="1"/>
</dbReference>
<protein>
    <submittedName>
        <fullName evidence="3">Uncharacterized protein</fullName>
    </submittedName>
</protein>
<name>A0A1E7X5W9_9BURK</name>
<proteinExistence type="predicted"/>
<feature type="domain" description="Actin-like protein N-terminal" evidence="1">
    <location>
        <begin position="28"/>
        <end position="138"/>
    </location>
</feature>
<organism evidence="3 4">
    <name type="scientific">Duganella phyllosphaerae</name>
    <dbReference type="NCBI Taxonomy" id="762836"/>
    <lineage>
        <taxon>Bacteria</taxon>
        <taxon>Pseudomonadati</taxon>
        <taxon>Pseudomonadota</taxon>
        <taxon>Betaproteobacteria</taxon>
        <taxon>Burkholderiales</taxon>
        <taxon>Oxalobacteraceae</taxon>
        <taxon>Telluria group</taxon>
        <taxon>Duganella</taxon>
    </lineage>
</organism>
<evidence type="ECO:0000313" key="4">
    <source>
        <dbReference type="Proteomes" id="UP000175989"/>
    </source>
</evidence>
<evidence type="ECO:0000313" key="3">
    <source>
        <dbReference type="EMBL" id="OFA08228.1"/>
    </source>
</evidence>
<dbReference type="Gene3D" id="3.30.420.40">
    <property type="match status" value="2"/>
</dbReference>
<dbReference type="EMBL" id="LROM01000050">
    <property type="protein sequence ID" value="OFA08228.1"/>
    <property type="molecule type" value="Genomic_DNA"/>
</dbReference>
<evidence type="ECO:0000259" key="2">
    <source>
        <dbReference type="Pfam" id="PF21522"/>
    </source>
</evidence>
<keyword evidence="4" id="KW-1185">Reference proteome</keyword>
<sequence length="335" mass="36460">MENISIAIDGGHSMFKIRAASLASPDERHSFQIPTVVIPAIPLTNEQTRQKAELETVEVDGCRYFFGDTALRQGRSEVYTGQNADWIESPQHDALVLGAWRKAMQAFGNPSARMHLVMGLPAKFVGSQRDTLRNRIVALLTPRLLPGQTLKVMVQSQADAPLQWLSIQNNGCLHPQRDLDNEAWGVIEIGHYTTDFALCDRGSMMEYAAISCAGMHLVYDGMSSALAQAKLPTSLDVVDAAVRSGSIKHFGQRVDVSTLLNQAKAGFEAVVMDEANRVFGQRAAGLDGIIIGGGGAEMMLDGLKQRYPNAVTSDEPRMMVAEGFCRLGLLSLLQS</sequence>
<dbReference type="OrthoDB" id="5297657at2"/>
<evidence type="ECO:0000259" key="1">
    <source>
        <dbReference type="Pfam" id="PF17989"/>
    </source>
</evidence>
<feature type="domain" description="Actin homologue MreB-like C-terminal" evidence="2">
    <location>
        <begin position="186"/>
        <end position="304"/>
    </location>
</feature>
<reference evidence="4" key="1">
    <citation type="journal article" date="2016" name="Front. Microbiol.">
        <title>Molecular Keys to the Janthinobacterium and Duganella spp. Interaction with the Plant Pathogen Fusarium graminearum.</title>
        <authorList>
            <person name="Haack F.S."/>
            <person name="Poehlein A."/>
            <person name="Kroger C."/>
            <person name="Voigt C.A."/>
            <person name="Piepenbring M."/>
            <person name="Bode H.B."/>
            <person name="Daniel R."/>
            <person name="Schafer W."/>
            <person name="Streit W.R."/>
        </authorList>
    </citation>
    <scope>NUCLEOTIDE SEQUENCE [LARGE SCALE GENOMIC DNA]</scope>
    <source>
        <strain evidence="4">T54</strain>
    </source>
</reference>
<comment type="caution">
    <text evidence="3">The sequence shown here is derived from an EMBL/GenBank/DDBJ whole genome shotgun (WGS) entry which is preliminary data.</text>
</comment>
<dbReference type="AlphaFoldDB" id="A0A1E7X5W9"/>